<proteinExistence type="predicted"/>
<accession>A0A5B7JQU1</accession>
<evidence type="ECO:0000256" key="1">
    <source>
        <dbReference type="SAM" id="MobiDB-lite"/>
    </source>
</evidence>
<organism evidence="2 3">
    <name type="scientific">Portunus trituberculatus</name>
    <name type="common">Swimming crab</name>
    <name type="synonym">Neptunus trituberculatus</name>
    <dbReference type="NCBI Taxonomy" id="210409"/>
    <lineage>
        <taxon>Eukaryota</taxon>
        <taxon>Metazoa</taxon>
        <taxon>Ecdysozoa</taxon>
        <taxon>Arthropoda</taxon>
        <taxon>Crustacea</taxon>
        <taxon>Multicrustacea</taxon>
        <taxon>Malacostraca</taxon>
        <taxon>Eumalacostraca</taxon>
        <taxon>Eucarida</taxon>
        <taxon>Decapoda</taxon>
        <taxon>Pleocyemata</taxon>
        <taxon>Brachyura</taxon>
        <taxon>Eubrachyura</taxon>
        <taxon>Portunoidea</taxon>
        <taxon>Portunidae</taxon>
        <taxon>Portuninae</taxon>
        <taxon>Portunus</taxon>
    </lineage>
</organism>
<feature type="region of interest" description="Disordered" evidence="1">
    <location>
        <begin position="1"/>
        <end position="21"/>
    </location>
</feature>
<name>A0A5B7JQU1_PORTR</name>
<dbReference type="Proteomes" id="UP000324222">
    <property type="component" value="Unassembled WGS sequence"/>
</dbReference>
<sequence length="97" mass="11002">MAEHFASVSRKDPASPDARHRQRMESLGIYFSSTRGESYNVSLSASELRTALSQCHDSSPGANDIPYAFLRHMSDRDFNFLLNLYNMIWHTGDFPSS</sequence>
<protein>
    <submittedName>
        <fullName evidence="2">Uncharacterized protein</fullName>
    </submittedName>
</protein>
<dbReference type="EMBL" id="VSRR010099606">
    <property type="protein sequence ID" value="MPC94704.1"/>
    <property type="molecule type" value="Genomic_DNA"/>
</dbReference>
<evidence type="ECO:0000313" key="2">
    <source>
        <dbReference type="EMBL" id="MPC94704.1"/>
    </source>
</evidence>
<reference evidence="2 3" key="1">
    <citation type="submission" date="2019-05" db="EMBL/GenBank/DDBJ databases">
        <title>Another draft genome of Portunus trituberculatus and its Hox gene families provides insights of decapod evolution.</title>
        <authorList>
            <person name="Jeong J.-H."/>
            <person name="Song I."/>
            <person name="Kim S."/>
            <person name="Choi T."/>
            <person name="Kim D."/>
            <person name="Ryu S."/>
            <person name="Kim W."/>
        </authorList>
    </citation>
    <scope>NUCLEOTIDE SEQUENCE [LARGE SCALE GENOMIC DNA]</scope>
    <source>
        <tissue evidence="2">Muscle</tissue>
    </source>
</reference>
<feature type="compositionally biased region" description="Basic and acidic residues" evidence="1">
    <location>
        <begin position="1"/>
        <end position="19"/>
    </location>
</feature>
<keyword evidence="3" id="KW-1185">Reference proteome</keyword>
<comment type="caution">
    <text evidence="2">The sequence shown here is derived from an EMBL/GenBank/DDBJ whole genome shotgun (WGS) entry which is preliminary data.</text>
</comment>
<evidence type="ECO:0000313" key="3">
    <source>
        <dbReference type="Proteomes" id="UP000324222"/>
    </source>
</evidence>
<gene>
    <name evidence="2" type="ORF">E2C01_089884</name>
</gene>
<dbReference type="AlphaFoldDB" id="A0A5B7JQU1"/>